<dbReference type="Pfam" id="PF13968">
    <property type="entry name" value="DUF4220"/>
    <property type="match status" value="1"/>
</dbReference>
<dbReference type="InterPro" id="IPR025315">
    <property type="entry name" value="DUF4220"/>
</dbReference>
<reference evidence="3" key="1">
    <citation type="journal article" date="2022" name="Front. Genet.">
        <title>Chromosome-Scale Assembly of the Dendrobium nobile Genome Provides Insights Into the Molecular Mechanism of the Biosynthesis of the Medicinal Active Ingredient of Dendrobium.</title>
        <authorList>
            <person name="Xu Q."/>
            <person name="Niu S.-C."/>
            <person name="Li K.-L."/>
            <person name="Zheng P.-J."/>
            <person name="Zhang X.-J."/>
            <person name="Jia Y."/>
            <person name="Liu Y."/>
            <person name="Niu Y.-X."/>
            <person name="Yu L.-H."/>
            <person name="Chen D.-F."/>
            <person name="Zhang G.-Q."/>
        </authorList>
    </citation>
    <scope>NUCLEOTIDE SEQUENCE</scope>
    <source>
        <tissue evidence="3">Leaf</tissue>
    </source>
</reference>
<accession>A0A8T3BZD4</accession>
<dbReference type="OrthoDB" id="1689146at2759"/>
<evidence type="ECO:0000313" key="3">
    <source>
        <dbReference type="EMBL" id="KAI0523441.1"/>
    </source>
</evidence>
<gene>
    <name evidence="3" type="ORF">KFK09_005836</name>
</gene>
<feature type="transmembrane region" description="Helical" evidence="1">
    <location>
        <begin position="14"/>
        <end position="36"/>
    </location>
</feature>
<feature type="domain" description="DUF4220" evidence="2">
    <location>
        <begin position="50"/>
        <end position="363"/>
    </location>
</feature>
<protein>
    <recommendedName>
        <fullName evidence="2">DUF4220 domain-containing protein</fullName>
    </recommendedName>
</protein>
<dbReference type="Proteomes" id="UP000829196">
    <property type="component" value="Unassembled WGS sequence"/>
</dbReference>
<dbReference type="Pfam" id="PF04578">
    <property type="entry name" value="DUF594"/>
    <property type="match status" value="1"/>
</dbReference>
<keyword evidence="4" id="KW-1185">Reference proteome</keyword>
<keyword evidence="1" id="KW-0472">Membrane</keyword>
<evidence type="ECO:0000259" key="2">
    <source>
        <dbReference type="Pfam" id="PF13968"/>
    </source>
</evidence>
<dbReference type="InterPro" id="IPR007658">
    <property type="entry name" value="DUF594"/>
</dbReference>
<evidence type="ECO:0000313" key="4">
    <source>
        <dbReference type="Proteomes" id="UP000829196"/>
    </source>
</evidence>
<dbReference type="AlphaFoldDB" id="A0A8T3BZD4"/>
<keyword evidence="1" id="KW-1133">Transmembrane helix</keyword>
<name>A0A8T3BZD4_DENNO</name>
<feature type="transmembrane region" description="Helical" evidence="1">
    <location>
        <begin position="113"/>
        <end position="130"/>
    </location>
</feature>
<feature type="transmembrane region" description="Helical" evidence="1">
    <location>
        <begin position="261"/>
        <end position="281"/>
    </location>
</feature>
<dbReference type="EMBL" id="JAGYWB010000005">
    <property type="protein sequence ID" value="KAI0523441.1"/>
    <property type="molecule type" value="Genomic_DNA"/>
</dbReference>
<proteinExistence type="predicted"/>
<evidence type="ECO:0000256" key="1">
    <source>
        <dbReference type="SAM" id="Phobius"/>
    </source>
</evidence>
<feature type="transmembrane region" description="Helical" evidence="1">
    <location>
        <begin position="293"/>
        <end position="323"/>
    </location>
</feature>
<keyword evidence="1" id="KW-0812">Transmembrane</keyword>
<feature type="transmembrane region" description="Helical" evidence="1">
    <location>
        <begin position="79"/>
        <end position="101"/>
    </location>
</feature>
<dbReference type="PANTHER" id="PTHR31325">
    <property type="entry name" value="OS01G0798800 PROTEIN-RELATED"/>
    <property type="match status" value="1"/>
</dbReference>
<organism evidence="3 4">
    <name type="scientific">Dendrobium nobile</name>
    <name type="common">Orchid</name>
    <dbReference type="NCBI Taxonomy" id="94219"/>
    <lineage>
        <taxon>Eukaryota</taxon>
        <taxon>Viridiplantae</taxon>
        <taxon>Streptophyta</taxon>
        <taxon>Embryophyta</taxon>
        <taxon>Tracheophyta</taxon>
        <taxon>Spermatophyta</taxon>
        <taxon>Magnoliopsida</taxon>
        <taxon>Liliopsida</taxon>
        <taxon>Asparagales</taxon>
        <taxon>Orchidaceae</taxon>
        <taxon>Epidendroideae</taxon>
        <taxon>Malaxideae</taxon>
        <taxon>Dendrobiinae</taxon>
        <taxon>Dendrobium</taxon>
    </lineage>
</organism>
<sequence>MNFPEKYKQLWSDWGIRALILLSQSIQIILIFLGRLRKTSTSKWIQMLLWSSYLLADRVADFVLGQLSNAMDDSSSSNAIIAFWAPFLILHLGGPDTITAYSMEDNELWPRHLVVLIYDIIIALYVIVRSLPTTRLLAPTILMFLVAIIKYAERSYSLYKASTERFRSSIESSPRKPPINIYLAISNTVGLNDLNGAFGLYSVSKPLFVGLYPRAELYSAASHFFEDMTAKDILKVTGMEFSYAYDELYTKAAVNHSRVGYVLRTICSICIMLTFSFFVLVPKDGFHKLDVAITYVLLMASIFLDTMSNIMLMFSNWMMVTLLNVKKLRNFSKLLVEHIFRIKRVWLKRKYWLGEMPQLNLINDCLKNSTLNKAPRRSLMGWIKEKLNSVQGTKSYLSDYNDYKAFTLHTLQPIIVTEELQDIITTYAQRRFLEYLKGSSEPTSLLALQEVTTALNWVDPSFLKHISELSFDQQVLVWHISTELCFHWKSDLHPLYSHQIEIEVEENKARSSEMEVCKYLSNYLMYMVLMRPETMSTMGGSSPLLFKRVCDDMVQLICRSVDNNHSLMQNATIEEVCREMLTTPIEWKDPSFYDIALVLAHMMLLINNEKRWQIMTMVWADLLIQGAKNTKAITHVKQLNKGGDFLTFIWFLTKHILMAEGLDIRIYKMENLIDKAEELFSKIKEHL</sequence>
<comment type="caution">
    <text evidence="3">The sequence shown here is derived from an EMBL/GenBank/DDBJ whole genome shotgun (WGS) entry which is preliminary data.</text>
</comment>